<dbReference type="InterPro" id="IPR023408">
    <property type="entry name" value="MscS_beta-dom_sf"/>
</dbReference>
<dbReference type="Gene3D" id="3.30.1340.30">
    <property type="match status" value="1"/>
</dbReference>
<reference evidence="10" key="1">
    <citation type="submission" date="2021-08" db="EMBL/GenBank/DDBJ databases">
        <title>Hoeflea bacterium WL0058 sp. nov., isolated from the sediment.</title>
        <authorList>
            <person name="Wang L."/>
            <person name="Zhang D."/>
        </authorList>
    </citation>
    <scope>NUCLEOTIDE SEQUENCE</scope>
    <source>
        <strain evidence="10">WL0058</strain>
    </source>
</reference>
<keyword evidence="7" id="KW-0813">Transport</keyword>
<keyword evidence="7" id="KW-0997">Cell inner membrane</keyword>
<evidence type="ECO:0000256" key="3">
    <source>
        <dbReference type="ARBA" id="ARBA00022475"/>
    </source>
</evidence>
<dbReference type="PROSITE" id="PS50914">
    <property type="entry name" value="BON"/>
    <property type="match status" value="1"/>
</dbReference>
<evidence type="ECO:0000313" key="11">
    <source>
        <dbReference type="Proteomes" id="UP001196509"/>
    </source>
</evidence>
<feature type="transmembrane region" description="Helical" evidence="7">
    <location>
        <begin position="186"/>
        <end position="207"/>
    </location>
</feature>
<evidence type="ECO:0000256" key="2">
    <source>
        <dbReference type="ARBA" id="ARBA00008017"/>
    </source>
</evidence>
<feature type="region of interest" description="Disordered" evidence="8">
    <location>
        <begin position="382"/>
        <end position="447"/>
    </location>
</feature>
<dbReference type="InterPro" id="IPR007055">
    <property type="entry name" value="BON_dom"/>
</dbReference>
<comment type="subcellular location">
    <subcellularLocation>
        <location evidence="7">Cell inner membrane</location>
        <topology evidence="7">Multi-pass membrane protein</topology>
    </subcellularLocation>
    <subcellularLocation>
        <location evidence="1">Cell membrane</location>
        <topology evidence="1">Multi-pass membrane protein</topology>
    </subcellularLocation>
</comment>
<keyword evidence="4 7" id="KW-0812">Transmembrane</keyword>
<comment type="caution">
    <text evidence="7">Lacks conserved residue(s) required for the propagation of feature annotation.</text>
</comment>
<dbReference type="InterPro" id="IPR049278">
    <property type="entry name" value="MS_channel_C"/>
</dbReference>
<dbReference type="InterPro" id="IPR011066">
    <property type="entry name" value="MscS_channel_C_sf"/>
</dbReference>
<keyword evidence="11" id="KW-1185">Reference proteome</keyword>
<dbReference type="InterPro" id="IPR006685">
    <property type="entry name" value="MscS_channel_2nd"/>
</dbReference>
<evidence type="ECO:0000256" key="5">
    <source>
        <dbReference type="ARBA" id="ARBA00022989"/>
    </source>
</evidence>
<dbReference type="Gene3D" id="3.30.70.100">
    <property type="match status" value="1"/>
</dbReference>
<dbReference type="Pfam" id="PF21082">
    <property type="entry name" value="MS_channel_3rd"/>
    <property type="match status" value="1"/>
</dbReference>
<dbReference type="Gene3D" id="2.30.30.60">
    <property type="match status" value="1"/>
</dbReference>
<dbReference type="Pfam" id="PF04972">
    <property type="entry name" value="BON"/>
    <property type="match status" value="1"/>
</dbReference>
<dbReference type="PANTHER" id="PTHR30221:SF1">
    <property type="entry name" value="SMALL-CONDUCTANCE MECHANOSENSITIVE CHANNEL"/>
    <property type="match status" value="1"/>
</dbReference>
<feature type="transmembrane region" description="Helical" evidence="7">
    <location>
        <begin position="122"/>
        <end position="146"/>
    </location>
</feature>
<dbReference type="PANTHER" id="PTHR30221">
    <property type="entry name" value="SMALL-CONDUCTANCE MECHANOSENSITIVE CHANNEL"/>
    <property type="match status" value="1"/>
</dbReference>
<comment type="function">
    <text evidence="7">Mechanosensitive channel that participates in the regulation of osmotic pressure changes within the cell, opening in response to stretch forces in the membrane lipid bilayer, without the need for other proteins. Contributes to normal resistance to hypoosmotic shock. Forms an ion channel of 1.0 nanosiemens conductance with a slight preference for anions.</text>
</comment>
<dbReference type="SUPFAM" id="SSF50182">
    <property type="entry name" value="Sm-like ribonucleoproteins"/>
    <property type="match status" value="1"/>
</dbReference>
<accession>A0AAE3CXZ5</accession>
<name>A0AAE3CXZ5_9HYPH</name>
<evidence type="ECO:0000256" key="6">
    <source>
        <dbReference type="ARBA" id="ARBA00023136"/>
    </source>
</evidence>
<keyword evidence="7" id="KW-0407">Ion channel</keyword>
<dbReference type="Proteomes" id="UP001196509">
    <property type="component" value="Unassembled WGS sequence"/>
</dbReference>
<dbReference type="GO" id="GO:0008381">
    <property type="term" value="F:mechanosensitive monoatomic ion channel activity"/>
    <property type="evidence" value="ECO:0007669"/>
    <property type="project" value="InterPro"/>
</dbReference>
<dbReference type="SUPFAM" id="SSF82861">
    <property type="entry name" value="Mechanosensitive channel protein MscS (YggB), transmembrane region"/>
    <property type="match status" value="1"/>
</dbReference>
<evidence type="ECO:0000313" key="10">
    <source>
        <dbReference type="EMBL" id="MBW8635630.1"/>
    </source>
</evidence>
<dbReference type="EMBL" id="JAICBX010000001">
    <property type="protein sequence ID" value="MBW8635630.1"/>
    <property type="molecule type" value="Genomic_DNA"/>
</dbReference>
<evidence type="ECO:0000256" key="1">
    <source>
        <dbReference type="ARBA" id="ARBA00004651"/>
    </source>
</evidence>
<feature type="compositionally biased region" description="Basic and acidic residues" evidence="8">
    <location>
        <begin position="414"/>
        <end position="435"/>
    </location>
</feature>
<dbReference type="InterPro" id="IPR011014">
    <property type="entry name" value="MscS_channel_TM-2"/>
</dbReference>
<feature type="compositionally biased region" description="Basic and acidic residues" evidence="8">
    <location>
        <begin position="391"/>
        <end position="405"/>
    </location>
</feature>
<keyword evidence="3" id="KW-1003">Cell membrane</keyword>
<evidence type="ECO:0000256" key="7">
    <source>
        <dbReference type="RuleBase" id="RU369025"/>
    </source>
</evidence>
<protein>
    <recommendedName>
        <fullName evidence="7">Small-conductance mechanosensitive channel</fullName>
    </recommendedName>
</protein>
<dbReference type="InterPro" id="IPR045275">
    <property type="entry name" value="MscS_archaea/bacteria_type"/>
</dbReference>
<organism evidence="10 11">
    <name type="scientific">Flavimaribacter sediminis</name>
    <dbReference type="NCBI Taxonomy" id="2865987"/>
    <lineage>
        <taxon>Bacteria</taxon>
        <taxon>Pseudomonadati</taxon>
        <taxon>Pseudomonadota</taxon>
        <taxon>Alphaproteobacteria</taxon>
        <taxon>Hyphomicrobiales</taxon>
        <taxon>Rhizobiaceae</taxon>
        <taxon>Flavimaribacter</taxon>
    </lineage>
</organism>
<comment type="subunit">
    <text evidence="7">Homoheptamer.</text>
</comment>
<dbReference type="RefSeq" id="WP_220226360.1">
    <property type="nucleotide sequence ID" value="NZ_JAICBX010000001.1"/>
</dbReference>
<keyword evidence="5 7" id="KW-1133">Transmembrane helix</keyword>
<comment type="similarity">
    <text evidence="2 7">Belongs to the MscS (TC 1.A.23) family.</text>
</comment>
<comment type="caution">
    <text evidence="10">The sequence shown here is derived from an EMBL/GenBank/DDBJ whole genome shotgun (WGS) entry which is preliminary data.</text>
</comment>
<feature type="transmembrane region" description="Helical" evidence="7">
    <location>
        <begin position="158"/>
        <end position="180"/>
    </location>
</feature>
<dbReference type="Gene3D" id="1.10.287.1260">
    <property type="match status" value="1"/>
</dbReference>
<dbReference type="InterPro" id="IPR010920">
    <property type="entry name" value="LSM_dom_sf"/>
</dbReference>
<sequence>MLASSLLLGAAHTAAAQGENGQAAIAAGDHTIGDTEIEDRIRRIYNEIAGLQDVAVSVRAGVVRLTGKVAELQVATQAEALASRVEGVVAVTNEIEEETSVSERLVPVYDRLETRLFQSINYFPLFLVALFFWAAVTGVGVLIAHWEWPWNRIAPNAFIANLIRQLVRIVFFVIGAVLALDILGATALLGTILGAAGIIGLAVGFAVRDTVENYIASILLSVRQPFRPKDFIAIEGYEGLVISLTSRATILMEQDGNHIRIPNSTVFKGNIVNYSTNPDRRFLFKIGVGPDCDIDKALETGKRTIRDLDFVLDDPVADGWIDDFGDSTVVLCFTGWINQTETDFLKARSEAMRLVKRALEASGFELPEPTYRLRVDGGVAGGELPRLTSTDTDRAERKSIERAKAESATPKNTSADHDLERRVEEERDARLKGDLLDVAAPKEYGDS</sequence>
<gene>
    <name evidence="10" type="ORF">K1W69_00405</name>
</gene>
<dbReference type="AlphaFoldDB" id="A0AAE3CXZ5"/>
<evidence type="ECO:0000256" key="8">
    <source>
        <dbReference type="SAM" id="MobiDB-lite"/>
    </source>
</evidence>
<evidence type="ECO:0000256" key="4">
    <source>
        <dbReference type="ARBA" id="ARBA00022692"/>
    </source>
</evidence>
<keyword evidence="7" id="KW-0406">Ion transport</keyword>
<dbReference type="Pfam" id="PF00924">
    <property type="entry name" value="MS_channel_2nd"/>
    <property type="match status" value="1"/>
</dbReference>
<dbReference type="SUPFAM" id="SSF82689">
    <property type="entry name" value="Mechanosensitive channel protein MscS (YggB), C-terminal domain"/>
    <property type="match status" value="1"/>
</dbReference>
<proteinExistence type="inferred from homology"/>
<keyword evidence="6 7" id="KW-0472">Membrane</keyword>
<evidence type="ECO:0000259" key="9">
    <source>
        <dbReference type="PROSITE" id="PS50914"/>
    </source>
</evidence>
<feature type="domain" description="BON" evidence="9">
    <location>
        <begin position="33"/>
        <end position="99"/>
    </location>
</feature>
<dbReference type="GO" id="GO:0005886">
    <property type="term" value="C:plasma membrane"/>
    <property type="evidence" value="ECO:0007669"/>
    <property type="project" value="UniProtKB-SubCell"/>
</dbReference>